<dbReference type="Gene3D" id="1.10.20.140">
    <property type="match status" value="1"/>
</dbReference>
<evidence type="ECO:0000256" key="12">
    <source>
        <dbReference type="RuleBase" id="RU003784"/>
    </source>
</evidence>
<evidence type="ECO:0000256" key="8">
    <source>
        <dbReference type="ARBA" id="ARBA00022842"/>
    </source>
</evidence>
<evidence type="ECO:0000256" key="1">
    <source>
        <dbReference type="ARBA" id="ARBA00001946"/>
    </source>
</evidence>
<gene>
    <name evidence="10 14" type="primary">miaA</name>
    <name evidence="14" type="ORF">Pla108_30210</name>
</gene>
<evidence type="ECO:0000256" key="3">
    <source>
        <dbReference type="ARBA" id="ARBA00005842"/>
    </source>
</evidence>
<dbReference type="AlphaFoldDB" id="A0A5C6A7N8"/>
<evidence type="ECO:0000256" key="9">
    <source>
        <dbReference type="ARBA" id="ARBA00049563"/>
    </source>
</evidence>
<reference evidence="14 15" key="1">
    <citation type="submission" date="2019-02" db="EMBL/GenBank/DDBJ databases">
        <title>Deep-cultivation of Planctomycetes and their phenomic and genomic characterization uncovers novel biology.</title>
        <authorList>
            <person name="Wiegand S."/>
            <person name="Jogler M."/>
            <person name="Boedeker C."/>
            <person name="Pinto D."/>
            <person name="Vollmers J."/>
            <person name="Rivas-Marin E."/>
            <person name="Kohn T."/>
            <person name="Peeters S.H."/>
            <person name="Heuer A."/>
            <person name="Rast P."/>
            <person name="Oberbeckmann S."/>
            <person name="Bunk B."/>
            <person name="Jeske O."/>
            <person name="Meyerdierks A."/>
            <person name="Storesund J.E."/>
            <person name="Kallscheuer N."/>
            <person name="Luecker S."/>
            <person name="Lage O.M."/>
            <person name="Pohl T."/>
            <person name="Merkel B.J."/>
            <person name="Hornburger P."/>
            <person name="Mueller R.-W."/>
            <person name="Bruemmer F."/>
            <person name="Labrenz M."/>
            <person name="Spormann A.M."/>
            <person name="Op Den Camp H."/>
            <person name="Overmann J."/>
            <person name="Amann R."/>
            <person name="Jetten M.S.M."/>
            <person name="Mascher T."/>
            <person name="Medema M.H."/>
            <person name="Devos D.P."/>
            <person name="Kaster A.-K."/>
            <person name="Ovreas L."/>
            <person name="Rohde M."/>
            <person name="Galperin M.Y."/>
            <person name="Jogler C."/>
        </authorList>
    </citation>
    <scope>NUCLEOTIDE SEQUENCE [LARGE SCALE GENOMIC DNA]</scope>
    <source>
        <strain evidence="14 15">Pla108</strain>
    </source>
</reference>
<feature type="region of interest" description="Interaction with substrate tRNA" evidence="10">
    <location>
        <begin position="44"/>
        <end position="47"/>
    </location>
</feature>
<dbReference type="GO" id="GO:0005524">
    <property type="term" value="F:ATP binding"/>
    <property type="evidence" value="ECO:0007669"/>
    <property type="project" value="UniProtKB-UniRule"/>
</dbReference>
<dbReference type="PANTHER" id="PTHR11088">
    <property type="entry name" value="TRNA DIMETHYLALLYLTRANSFERASE"/>
    <property type="match status" value="1"/>
</dbReference>
<keyword evidence="15" id="KW-1185">Reference proteome</keyword>
<organism evidence="14 15">
    <name type="scientific">Botrimarina colliarenosi</name>
    <dbReference type="NCBI Taxonomy" id="2528001"/>
    <lineage>
        <taxon>Bacteria</taxon>
        <taxon>Pseudomonadati</taxon>
        <taxon>Planctomycetota</taxon>
        <taxon>Planctomycetia</taxon>
        <taxon>Pirellulales</taxon>
        <taxon>Lacipirellulaceae</taxon>
        <taxon>Botrimarina</taxon>
    </lineage>
</organism>
<evidence type="ECO:0000313" key="15">
    <source>
        <dbReference type="Proteomes" id="UP000317421"/>
    </source>
</evidence>
<dbReference type="Proteomes" id="UP000317421">
    <property type="component" value="Unassembled WGS sequence"/>
</dbReference>
<dbReference type="Gene3D" id="3.40.50.300">
    <property type="entry name" value="P-loop containing nucleotide triphosphate hydrolases"/>
    <property type="match status" value="1"/>
</dbReference>
<keyword evidence="4 10" id="KW-0808">Transferase</keyword>
<dbReference type="EMBL" id="SJPR01000004">
    <property type="protein sequence ID" value="TWT95944.1"/>
    <property type="molecule type" value="Genomic_DNA"/>
</dbReference>
<evidence type="ECO:0000256" key="10">
    <source>
        <dbReference type="HAMAP-Rule" id="MF_00185"/>
    </source>
</evidence>
<feature type="binding site" evidence="10">
    <location>
        <begin position="14"/>
        <end position="21"/>
    </location>
    <ligand>
        <name>ATP</name>
        <dbReference type="ChEBI" id="CHEBI:30616"/>
    </ligand>
</feature>
<dbReference type="EC" id="2.5.1.75" evidence="10"/>
<comment type="function">
    <text evidence="2 10 12">Catalyzes the transfer of a dimethylallyl group onto the adenine at position 37 in tRNAs that read codons beginning with uridine, leading to the formation of N6-(dimethylallyl)adenosine (i(6)A).</text>
</comment>
<dbReference type="SUPFAM" id="SSF52540">
    <property type="entry name" value="P-loop containing nucleoside triphosphate hydrolases"/>
    <property type="match status" value="1"/>
</dbReference>
<dbReference type="HAMAP" id="MF_00185">
    <property type="entry name" value="IPP_trans"/>
    <property type="match status" value="1"/>
</dbReference>
<dbReference type="GO" id="GO:0006400">
    <property type="term" value="P:tRNA modification"/>
    <property type="evidence" value="ECO:0007669"/>
    <property type="project" value="TreeGrafter"/>
</dbReference>
<evidence type="ECO:0000256" key="5">
    <source>
        <dbReference type="ARBA" id="ARBA00022694"/>
    </source>
</evidence>
<feature type="binding site" evidence="10">
    <location>
        <begin position="16"/>
        <end position="21"/>
    </location>
    <ligand>
        <name>substrate</name>
    </ligand>
</feature>
<keyword evidence="8 10" id="KW-0460">Magnesium</keyword>
<keyword evidence="7 10" id="KW-0067">ATP-binding</keyword>
<dbReference type="GO" id="GO:0052381">
    <property type="term" value="F:tRNA dimethylallyltransferase activity"/>
    <property type="evidence" value="ECO:0007669"/>
    <property type="project" value="UniProtKB-UniRule"/>
</dbReference>
<dbReference type="PANTHER" id="PTHR11088:SF60">
    <property type="entry name" value="TRNA DIMETHYLALLYLTRANSFERASE"/>
    <property type="match status" value="1"/>
</dbReference>
<dbReference type="InterPro" id="IPR027417">
    <property type="entry name" value="P-loop_NTPase"/>
</dbReference>
<keyword evidence="5 10" id="KW-0819">tRNA processing</keyword>
<comment type="similarity">
    <text evidence="3 10 13">Belongs to the IPP transferase family.</text>
</comment>
<dbReference type="InterPro" id="IPR018022">
    <property type="entry name" value="IPT"/>
</dbReference>
<evidence type="ECO:0000313" key="14">
    <source>
        <dbReference type="EMBL" id="TWT95944.1"/>
    </source>
</evidence>
<name>A0A5C6A7N8_9BACT</name>
<dbReference type="Pfam" id="PF01715">
    <property type="entry name" value="IPPT"/>
    <property type="match status" value="1"/>
</dbReference>
<accession>A0A5C6A7N8</accession>
<proteinExistence type="inferred from homology"/>
<feature type="site" description="Interaction with substrate tRNA" evidence="10">
    <location>
        <position position="132"/>
    </location>
</feature>
<keyword evidence="6 10" id="KW-0547">Nucleotide-binding</keyword>
<sequence length="324" mass="35580">MTFDFATNCWFVTGATASGKTAVGLEIAERLAASGGGAEILSLDSMAVYRGMDIGTAKPGPAEQAHTPHHLIDLRDPDQEFSVAEYRDAAETVARDVLARGKTPLFVGGTPMYLKCLLRGLFEGPGADWSLRHDLEAELLQFGVAALHERLALVDPVAASNIHRNDARRIVRALEVFRTTGQPISHQQLEFEDARPASECHVFVLRRDRADQHARIEARVDEMMAEGLVNEVRGLTANGRTLGRSAAQAVGYREVLDYLSHAPQDGIAGEFDLPKTIERIQARTRRFAKRQATWFRSLSECRFIDVAADESASQIADRIVSEAG</sequence>
<evidence type="ECO:0000256" key="11">
    <source>
        <dbReference type="RuleBase" id="RU003783"/>
    </source>
</evidence>
<dbReference type="InterPro" id="IPR039657">
    <property type="entry name" value="Dimethylallyltransferase"/>
</dbReference>
<evidence type="ECO:0000256" key="4">
    <source>
        <dbReference type="ARBA" id="ARBA00022679"/>
    </source>
</evidence>
<dbReference type="OrthoDB" id="9776390at2"/>
<evidence type="ECO:0000256" key="13">
    <source>
        <dbReference type="RuleBase" id="RU003785"/>
    </source>
</evidence>
<evidence type="ECO:0000256" key="2">
    <source>
        <dbReference type="ARBA" id="ARBA00003213"/>
    </source>
</evidence>
<dbReference type="RefSeq" id="WP_146445745.1">
    <property type="nucleotide sequence ID" value="NZ_SJPR01000004.1"/>
</dbReference>
<comment type="subunit">
    <text evidence="10">Monomer.</text>
</comment>
<dbReference type="FunFam" id="1.10.20.140:FF:000001">
    <property type="entry name" value="tRNA dimethylallyltransferase"/>
    <property type="match status" value="1"/>
</dbReference>
<feature type="site" description="Interaction with substrate tRNA" evidence="10">
    <location>
        <position position="110"/>
    </location>
</feature>
<comment type="cofactor">
    <cofactor evidence="1 10">
        <name>Mg(2+)</name>
        <dbReference type="ChEBI" id="CHEBI:18420"/>
    </cofactor>
</comment>
<evidence type="ECO:0000256" key="6">
    <source>
        <dbReference type="ARBA" id="ARBA00022741"/>
    </source>
</evidence>
<comment type="caution">
    <text evidence="10">Lacks conserved residue(s) required for the propagation of feature annotation.</text>
</comment>
<evidence type="ECO:0000256" key="7">
    <source>
        <dbReference type="ARBA" id="ARBA00022840"/>
    </source>
</evidence>
<dbReference type="NCBIfam" id="TIGR00174">
    <property type="entry name" value="miaA"/>
    <property type="match status" value="1"/>
</dbReference>
<comment type="caution">
    <text evidence="14">The sequence shown here is derived from an EMBL/GenBank/DDBJ whole genome shotgun (WGS) entry which is preliminary data.</text>
</comment>
<comment type="catalytic activity">
    <reaction evidence="9 10 11">
        <text>adenosine(37) in tRNA + dimethylallyl diphosphate = N(6)-dimethylallyladenosine(37) in tRNA + diphosphate</text>
        <dbReference type="Rhea" id="RHEA:26482"/>
        <dbReference type="Rhea" id="RHEA-COMP:10162"/>
        <dbReference type="Rhea" id="RHEA-COMP:10375"/>
        <dbReference type="ChEBI" id="CHEBI:33019"/>
        <dbReference type="ChEBI" id="CHEBI:57623"/>
        <dbReference type="ChEBI" id="CHEBI:74411"/>
        <dbReference type="ChEBI" id="CHEBI:74415"/>
        <dbReference type="EC" id="2.5.1.75"/>
    </reaction>
</comment>
<protein>
    <recommendedName>
        <fullName evidence="10">tRNA dimethylallyltransferase</fullName>
        <ecNumber evidence="10">2.5.1.75</ecNumber>
    </recommendedName>
    <alternativeName>
        <fullName evidence="10">Dimethylallyl diphosphate:tRNA dimethylallyltransferase</fullName>
        <shortName evidence="10">DMAPP:tRNA dimethylallyltransferase</shortName>
        <shortName evidence="10">DMATase</shortName>
    </alternativeName>
    <alternativeName>
        <fullName evidence="10">Isopentenyl-diphosphate:tRNA isopentenyltransferase</fullName>
        <shortName evidence="10">IPP transferase</shortName>
        <shortName evidence="10">IPPT</shortName>
        <shortName evidence="10">IPTase</shortName>
    </alternativeName>
</protein>